<name>A0A0N0VAG2_STRSU</name>
<dbReference type="RefSeq" id="WP_044767503.1">
    <property type="nucleotide sequence ID" value="NZ_CEIH01000147.1"/>
</dbReference>
<dbReference type="EMBL" id="FIJK01000094">
    <property type="protein sequence ID" value="CYW78429.1"/>
    <property type="molecule type" value="Genomic_DNA"/>
</dbReference>
<accession>A0A0N0VAG2</accession>
<evidence type="ECO:0000313" key="1">
    <source>
        <dbReference type="EMBL" id="CYW78429.1"/>
    </source>
</evidence>
<proteinExistence type="predicted"/>
<dbReference type="AlphaFoldDB" id="A0A0N0VAG2"/>
<dbReference type="Proteomes" id="UP000069526">
    <property type="component" value="Unassembled WGS sequence"/>
</dbReference>
<protein>
    <submittedName>
        <fullName evidence="1">LIM domain protein</fullName>
    </submittedName>
</protein>
<evidence type="ECO:0000313" key="2">
    <source>
        <dbReference type="Proteomes" id="UP000069526"/>
    </source>
</evidence>
<organism evidence="1 2">
    <name type="scientific">Streptococcus suis</name>
    <dbReference type="NCBI Taxonomy" id="1307"/>
    <lineage>
        <taxon>Bacteria</taxon>
        <taxon>Bacillati</taxon>
        <taxon>Bacillota</taxon>
        <taxon>Bacilli</taxon>
        <taxon>Lactobacillales</taxon>
        <taxon>Streptococcaceae</taxon>
        <taxon>Streptococcus</taxon>
    </lineage>
</organism>
<gene>
    <name evidence="1" type="ORF">ERS132539_02305</name>
</gene>
<dbReference type="PATRIC" id="fig|1307.473.peg.559"/>
<sequence>MGIFDTSGYRKTDKIGPLEIDRDNRVYRIHGARKVANKNNLVKNTVKLVLAPATLGLSLIGTKDKNDTDWYSFDNLISYDLMINDQAVVSGGVGQALVGGALFGGFGAIAGGITGKRKTTTKILNMTIRVTSNDFGKPVVFIDLIRKPIKNTSKDYKNAIEDAQRIIGALDVIAHNS</sequence>
<reference evidence="1 2" key="1">
    <citation type="submission" date="2016-02" db="EMBL/GenBank/DDBJ databases">
        <authorList>
            <consortium name="Pathogen Informatics"/>
        </authorList>
    </citation>
    <scope>NUCLEOTIDE SEQUENCE [LARGE SCALE GENOMIC DNA]</scope>
    <source>
        <strain evidence="1 2">SS1013</strain>
    </source>
</reference>